<reference evidence="7 8" key="1">
    <citation type="submission" date="2021-02" db="EMBL/GenBank/DDBJ databases">
        <title>Complete genome of Desulfoluna sp. strain ASN36.</title>
        <authorList>
            <person name="Takahashi A."/>
            <person name="Kojima H."/>
            <person name="Fukui M."/>
        </authorList>
    </citation>
    <scope>NUCLEOTIDE SEQUENCE [LARGE SCALE GENOMIC DNA]</scope>
    <source>
        <strain evidence="7 8">ASN36</strain>
    </source>
</reference>
<comment type="catalytic activity">
    <reaction evidence="5">
        <text>uridine(32) in tRNA + S-adenosyl-L-methionine = 2'-O-methyluridine(32) in tRNA + S-adenosyl-L-homocysteine + H(+)</text>
        <dbReference type="Rhea" id="RHEA:42936"/>
        <dbReference type="Rhea" id="RHEA-COMP:10107"/>
        <dbReference type="Rhea" id="RHEA-COMP:10290"/>
        <dbReference type="ChEBI" id="CHEBI:15378"/>
        <dbReference type="ChEBI" id="CHEBI:57856"/>
        <dbReference type="ChEBI" id="CHEBI:59789"/>
        <dbReference type="ChEBI" id="CHEBI:65315"/>
        <dbReference type="ChEBI" id="CHEBI:74478"/>
        <dbReference type="EC" id="2.1.1.200"/>
    </reaction>
</comment>
<sequence>MTNSPIPTNQIGIILVRPRYPENIGSAARAMKNMGFSELILINPEEPDQERMRKTATHHAASIIDTLTIHDSLEEVLKPYTFVAATTTRKGKKRHGLITPLTLVERVGALSPDDKVAILFGSEDKGLTNEELRFADALVNVPTMDFSSINLAQAVMLLCYELSRTPPSEKKNQLRLANKQEIGKAYEAMEALLLDIDLHNPENPDHWPARFRSLLSRAGLRAGDTALVLDFIGKTRKKLKEAKG</sequence>
<dbReference type="RefSeq" id="WP_236892414.1">
    <property type="nucleotide sequence ID" value="NZ_AP024488.1"/>
</dbReference>
<dbReference type="InterPro" id="IPR029026">
    <property type="entry name" value="tRNA_m1G_MTases_N"/>
</dbReference>
<comment type="similarity">
    <text evidence="1">Belongs to the class IV-like SAM-binding methyltransferase superfamily. RNA methyltransferase TrmH family.</text>
</comment>
<dbReference type="NCBIfam" id="TIGR00050">
    <property type="entry name" value="rRNA_methyl_1"/>
    <property type="match status" value="1"/>
</dbReference>
<keyword evidence="5" id="KW-0963">Cytoplasm</keyword>
<name>A0ABM7PFW0_9BACT</name>
<protein>
    <recommendedName>
        <fullName evidence="5">tRNA (cytidine/uridine-2'-O-)-methyltransferase TrmJ</fullName>
        <ecNumber evidence="5">2.1.1.200</ecNumber>
    </recommendedName>
    <alternativeName>
        <fullName evidence="5">tRNA (cytidine(32)/uridine(32)-2'-O)-methyltransferase</fullName>
    </alternativeName>
    <alternativeName>
        <fullName evidence="5">tRNA Cm32/Um32 methyltransferase</fullName>
    </alternativeName>
</protein>
<dbReference type="Gene3D" id="1.10.8.590">
    <property type="match status" value="1"/>
</dbReference>
<evidence type="ECO:0000256" key="3">
    <source>
        <dbReference type="ARBA" id="ARBA00022679"/>
    </source>
</evidence>
<comment type="function">
    <text evidence="5">Catalyzes the formation of 2'O-methylated cytidine (Cm32) or 2'O-methylated uridine (Um32) at position 32 in tRNA.</text>
</comment>
<dbReference type="PIRSF" id="PIRSF004808">
    <property type="entry name" value="LasT"/>
    <property type="match status" value="1"/>
</dbReference>
<keyword evidence="8" id="KW-1185">Reference proteome</keyword>
<evidence type="ECO:0000259" key="6">
    <source>
        <dbReference type="Pfam" id="PF00588"/>
    </source>
</evidence>
<dbReference type="PANTHER" id="PTHR42786">
    <property type="entry name" value="TRNA/RRNA METHYLTRANSFERASE"/>
    <property type="match status" value="1"/>
</dbReference>
<dbReference type="CDD" id="cd18093">
    <property type="entry name" value="SpoU-like_TrmJ"/>
    <property type="match status" value="1"/>
</dbReference>
<evidence type="ECO:0000256" key="5">
    <source>
        <dbReference type="RuleBase" id="RU362024"/>
    </source>
</evidence>
<keyword evidence="5" id="KW-0819">tRNA processing</keyword>
<dbReference type="InterPro" id="IPR001537">
    <property type="entry name" value="SpoU_MeTrfase"/>
</dbReference>
<dbReference type="Proteomes" id="UP001320148">
    <property type="component" value="Chromosome"/>
</dbReference>
<evidence type="ECO:0000313" key="7">
    <source>
        <dbReference type="EMBL" id="BCS96051.1"/>
    </source>
</evidence>
<evidence type="ECO:0000256" key="4">
    <source>
        <dbReference type="ARBA" id="ARBA00022691"/>
    </source>
</evidence>
<organism evidence="7 8">
    <name type="scientific">Desulfoluna limicola</name>
    <dbReference type="NCBI Taxonomy" id="2810562"/>
    <lineage>
        <taxon>Bacteria</taxon>
        <taxon>Pseudomonadati</taxon>
        <taxon>Thermodesulfobacteriota</taxon>
        <taxon>Desulfobacteria</taxon>
        <taxon>Desulfobacterales</taxon>
        <taxon>Desulfolunaceae</taxon>
        <taxon>Desulfoluna</taxon>
    </lineage>
</organism>
<dbReference type="Pfam" id="PF00588">
    <property type="entry name" value="SpoU_methylase"/>
    <property type="match status" value="1"/>
</dbReference>
<accession>A0ABM7PFW0</accession>
<evidence type="ECO:0000313" key="8">
    <source>
        <dbReference type="Proteomes" id="UP001320148"/>
    </source>
</evidence>
<comment type="subcellular location">
    <subcellularLocation>
        <location evidence="5">Cytoplasm</location>
    </subcellularLocation>
</comment>
<gene>
    <name evidence="7" type="primary">trmJ_2</name>
    <name evidence="5" type="synonym">trmJ</name>
    <name evidence="7" type="ORF">DSLASN_16830</name>
</gene>
<dbReference type="InterPro" id="IPR029028">
    <property type="entry name" value="Alpha/beta_knot_MTases"/>
</dbReference>
<dbReference type="InterPro" id="IPR004384">
    <property type="entry name" value="RNA_MeTrfase_TrmJ/LasT"/>
</dbReference>
<evidence type="ECO:0000256" key="1">
    <source>
        <dbReference type="ARBA" id="ARBA00007228"/>
    </source>
</evidence>
<comment type="catalytic activity">
    <reaction evidence="5">
        <text>cytidine(32) in tRNA + S-adenosyl-L-methionine = 2'-O-methylcytidine(32) in tRNA + S-adenosyl-L-homocysteine + H(+)</text>
        <dbReference type="Rhea" id="RHEA:42932"/>
        <dbReference type="Rhea" id="RHEA-COMP:10288"/>
        <dbReference type="Rhea" id="RHEA-COMP:10289"/>
        <dbReference type="ChEBI" id="CHEBI:15378"/>
        <dbReference type="ChEBI" id="CHEBI:57856"/>
        <dbReference type="ChEBI" id="CHEBI:59789"/>
        <dbReference type="ChEBI" id="CHEBI:74495"/>
        <dbReference type="ChEBI" id="CHEBI:82748"/>
        <dbReference type="EC" id="2.1.1.200"/>
    </reaction>
</comment>
<dbReference type="Gene3D" id="3.40.1280.10">
    <property type="match status" value="1"/>
</dbReference>
<keyword evidence="2 5" id="KW-0489">Methyltransferase</keyword>
<keyword evidence="3" id="KW-0808">Transferase</keyword>
<evidence type="ECO:0000256" key="2">
    <source>
        <dbReference type="ARBA" id="ARBA00022603"/>
    </source>
</evidence>
<dbReference type="EC" id="2.1.1.200" evidence="5"/>
<dbReference type="PANTHER" id="PTHR42786:SF2">
    <property type="entry name" value="TRNA (CYTIDINE_URIDINE-2'-O-)-METHYLTRANSFERASE TRMJ"/>
    <property type="match status" value="1"/>
</dbReference>
<comment type="subunit">
    <text evidence="5">Homodimer.</text>
</comment>
<dbReference type="SUPFAM" id="SSF75217">
    <property type="entry name" value="alpha/beta knot"/>
    <property type="match status" value="1"/>
</dbReference>
<keyword evidence="4 5" id="KW-0949">S-adenosyl-L-methionine</keyword>
<dbReference type="EMBL" id="AP024488">
    <property type="protein sequence ID" value="BCS96051.1"/>
    <property type="molecule type" value="Genomic_DNA"/>
</dbReference>
<feature type="domain" description="tRNA/rRNA methyltransferase SpoU type" evidence="6">
    <location>
        <begin position="12"/>
        <end position="160"/>
    </location>
</feature>
<proteinExistence type="inferred from homology"/>